<dbReference type="InterPro" id="IPR006462">
    <property type="entry name" value="MS5"/>
</dbReference>
<sequence length="265" mass="30656">GGLEAQEENQKKQKEAFDKRLLELSIKVVTDEEKKLKESYIEKREHSRLDLSKEPFFPFGLGWDLAYHTKLPKFPTVHLPPSKDRQKVPPTPEDLQHLCQKHQPTPVISLGHNREKLVAEGRCLDGSYLTPYCRCDKKCYRFDTSLGDYPPEQLPIWLAYCRQYRQSHCFDIDDLIHGKVFKYKVMKIEKVNCCEATSTYWMTVKVSNLTLGSIETFQIHAGMRWVTNDKIIFCCRPKEEVIIGLPSCEFCFGLLPGNVAEGKEP</sequence>
<reference evidence="1" key="1">
    <citation type="submission" date="2023-08" db="EMBL/GenBank/DDBJ databases">
        <title>A de novo genome assembly of Solanum verrucosum Schlechtendal, a Mexican diploid species geographically isolated from the other diploid A-genome species in potato relatives.</title>
        <authorList>
            <person name="Hosaka K."/>
        </authorList>
    </citation>
    <scope>NUCLEOTIDE SEQUENCE</scope>
    <source>
        <tissue evidence="1">Young leaves</tissue>
    </source>
</reference>
<dbReference type="EMBL" id="CP133622">
    <property type="protein sequence ID" value="WMV54942.1"/>
    <property type="molecule type" value="Genomic_DNA"/>
</dbReference>
<evidence type="ECO:0000313" key="2">
    <source>
        <dbReference type="Proteomes" id="UP001234989"/>
    </source>
</evidence>
<proteinExistence type="predicted"/>
<dbReference type="AlphaFoldDB" id="A0AAF0UYP2"/>
<keyword evidence="2" id="KW-1185">Reference proteome</keyword>
<organism evidence="1 2">
    <name type="scientific">Solanum verrucosum</name>
    <dbReference type="NCBI Taxonomy" id="315347"/>
    <lineage>
        <taxon>Eukaryota</taxon>
        <taxon>Viridiplantae</taxon>
        <taxon>Streptophyta</taxon>
        <taxon>Embryophyta</taxon>
        <taxon>Tracheophyta</taxon>
        <taxon>Spermatophyta</taxon>
        <taxon>Magnoliopsida</taxon>
        <taxon>eudicotyledons</taxon>
        <taxon>Gunneridae</taxon>
        <taxon>Pentapetalae</taxon>
        <taxon>asterids</taxon>
        <taxon>lamiids</taxon>
        <taxon>Solanales</taxon>
        <taxon>Solanaceae</taxon>
        <taxon>Solanoideae</taxon>
        <taxon>Solaneae</taxon>
        <taxon>Solanum</taxon>
    </lineage>
</organism>
<dbReference type="PANTHER" id="PTHR31260:SF75">
    <property type="match status" value="1"/>
</dbReference>
<name>A0AAF0UYP2_SOLVR</name>
<gene>
    <name evidence="1" type="ORF">MTR67_048327</name>
</gene>
<feature type="non-terminal residue" evidence="1">
    <location>
        <position position="1"/>
    </location>
</feature>
<protein>
    <submittedName>
        <fullName evidence="1">Uncharacterized protein</fullName>
    </submittedName>
</protein>
<dbReference type="PANTHER" id="PTHR31260">
    <property type="entry name" value="CYSTATIN/MONELLIN SUPERFAMILY PROTEIN"/>
    <property type="match status" value="1"/>
</dbReference>
<dbReference type="Proteomes" id="UP001234989">
    <property type="component" value="Chromosome 11"/>
</dbReference>
<evidence type="ECO:0000313" key="1">
    <source>
        <dbReference type="EMBL" id="WMV54942.1"/>
    </source>
</evidence>
<accession>A0AAF0UYP2</accession>